<evidence type="ECO:0000313" key="1">
    <source>
        <dbReference type="EnsemblPlants" id="Kaladp0058s0371.1.v1.1.CDS.1"/>
    </source>
</evidence>
<dbReference type="GO" id="GO:0038023">
    <property type="term" value="F:signaling receptor activity"/>
    <property type="evidence" value="ECO:0007669"/>
    <property type="project" value="TreeGrafter"/>
</dbReference>
<sequence>MVHGVLSSDHLVEAPASAVWSAYSGLELPRLITELLSDVLGVAEVVQGDGGVGTVIKVTSVPGSAGPGDFIDVYTKVDDEARVKEKETVEGGFRALGFSLYRMRFEVMEKGESEAVMIRSTVEYEVEDEEKAKLVSMKPLELIAEAVGKYVVEKS</sequence>
<evidence type="ECO:0008006" key="3">
    <source>
        <dbReference type="Google" id="ProtNLM"/>
    </source>
</evidence>
<proteinExistence type="predicted"/>
<dbReference type="GO" id="GO:0009738">
    <property type="term" value="P:abscisic acid-activated signaling pathway"/>
    <property type="evidence" value="ECO:0007669"/>
    <property type="project" value="TreeGrafter"/>
</dbReference>
<dbReference type="AlphaFoldDB" id="A0A7N0U991"/>
<dbReference type="PANTHER" id="PTHR31213">
    <property type="entry name" value="OS08G0374000 PROTEIN-RELATED"/>
    <property type="match status" value="1"/>
</dbReference>
<organism evidence="1 2">
    <name type="scientific">Kalanchoe fedtschenkoi</name>
    <name type="common">Lavender scallops</name>
    <name type="synonym">South American air plant</name>
    <dbReference type="NCBI Taxonomy" id="63787"/>
    <lineage>
        <taxon>Eukaryota</taxon>
        <taxon>Viridiplantae</taxon>
        <taxon>Streptophyta</taxon>
        <taxon>Embryophyta</taxon>
        <taxon>Tracheophyta</taxon>
        <taxon>Spermatophyta</taxon>
        <taxon>Magnoliopsida</taxon>
        <taxon>eudicotyledons</taxon>
        <taxon>Gunneridae</taxon>
        <taxon>Pentapetalae</taxon>
        <taxon>Saxifragales</taxon>
        <taxon>Crassulaceae</taxon>
        <taxon>Kalanchoe</taxon>
    </lineage>
</organism>
<dbReference type="Gramene" id="Kaladp0058s0371.1.v1.1">
    <property type="protein sequence ID" value="Kaladp0058s0371.1.v1.1.CDS.1"/>
    <property type="gene ID" value="Kaladp0058s0371.v1.1"/>
</dbReference>
<name>A0A7N0U991_KALFE</name>
<accession>A0A7N0U991</accession>
<dbReference type="OMA" id="DYHLEVP"/>
<dbReference type="InterPro" id="IPR050279">
    <property type="entry name" value="Plant_def-hormone_signal"/>
</dbReference>
<dbReference type="GO" id="GO:0005634">
    <property type="term" value="C:nucleus"/>
    <property type="evidence" value="ECO:0007669"/>
    <property type="project" value="TreeGrafter"/>
</dbReference>
<dbReference type="GO" id="GO:0010427">
    <property type="term" value="F:abscisic acid binding"/>
    <property type="evidence" value="ECO:0007669"/>
    <property type="project" value="TreeGrafter"/>
</dbReference>
<reference evidence="1" key="1">
    <citation type="submission" date="2021-01" db="UniProtKB">
        <authorList>
            <consortium name="EnsemblPlants"/>
        </authorList>
    </citation>
    <scope>IDENTIFICATION</scope>
</reference>
<dbReference type="PANTHER" id="PTHR31213:SF19">
    <property type="entry name" value="BET V I_MAJOR LATEX PROTEIN DOMAIN-CONTAINING PROTEIN"/>
    <property type="match status" value="1"/>
</dbReference>
<protein>
    <recommendedName>
        <fullName evidence="3">Bet v I/Major latex protein domain-containing protein</fullName>
    </recommendedName>
</protein>
<dbReference type="EnsemblPlants" id="Kaladp0058s0371.1.v1.1">
    <property type="protein sequence ID" value="Kaladp0058s0371.1.v1.1.CDS.1"/>
    <property type="gene ID" value="Kaladp0058s0371.v1.1"/>
</dbReference>
<evidence type="ECO:0000313" key="2">
    <source>
        <dbReference type="Proteomes" id="UP000594263"/>
    </source>
</evidence>
<dbReference type="InterPro" id="IPR023393">
    <property type="entry name" value="START-like_dom_sf"/>
</dbReference>
<dbReference type="GO" id="GO:0004864">
    <property type="term" value="F:protein phosphatase inhibitor activity"/>
    <property type="evidence" value="ECO:0007669"/>
    <property type="project" value="TreeGrafter"/>
</dbReference>
<dbReference type="GO" id="GO:0005737">
    <property type="term" value="C:cytoplasm"/>
    <property type="evidence" value="ECO:0007669"/>
    <property type="project" value="TreeGrafter"/>
</dbReference>
<dbReference type="Proteomes" id="UP000594263">
    <property type="component" value="Unplaced"/>
</dbReference>
<dbReference type="SUPFAM" id="SSF55961">
    <property type="entry name" value="Bet v1-like"/>
    <property type="match status" value="1"/>
</dbReference>
<keyword evidence="2" id="KW-1185">Reference proteome</keyword>
<dbReference type="Gene3D" id="3.30.530.20">
    <property type="match status" value="1"/>
</dbReference>